<dbReference type="PANTHER" id="PTHR18968:SF167">
    <property type="entry name" value="ACETOLACTATE SYNTHASE LARGE SUBUNIT ILVB2-RELATED"/>
    <property type="match status" value="1"/>
</dbReference>
<reference evidence="5 6" key="1">
    <citation type="submission" date="2018-10" db="EMBL/GenBank/DDBJ databases">
        <title>The genome of Lysobacter enzymogenes OH11.</title>
        <authorList>
            <person name="Liu F."/>
            <person name="Zhao Y."/>
            <person name="Qian G."/>
            <person name="Chen Y."/>
            <person name="Xu H."/>
        </authorList>
    </citation>
    <scope>NUCLEOTIDE SEQUENCE [LARGE SCALE GENOMIC DNA]</scope>
    <source>
        <strain evidence="5 6">OH11</strain>
    </source>
</reference>
<protein>
    <submittedName>
        <fullName evidence="5">Thiamine pyrophosphate-binding protein</fullName>
    </submittedName>
</protein>
<dbReference type="GO" id="GO:0030976">
    <property type="term" value="F:thiamine pyrophosphate binding"/>
    <property type="evidence" value="ECO:0007669"/>
    <property type="project" value="InterPro"/>
</dbReference>
<dbReference type="PROSITE" id="PS00187">
    <property type="entry name" value="TPP_ENZYMES"/>
    <property type="match status" value="1"/>
</dbReference>
<feature type="domain" description="Thiamine pyrophosphate enzyme N-terminal TPP-binding" evidence="4">
    <location>
        <begin position="21"/>
        <end position="136"/>
    </location>
</feature>
<comment type="similarity">
    <text evidence="1">Belongs to the TPP enzyme family.</text>
</comment>
<organism evidence="5 6">
    <name type="scientific">Lysobacter enzymogenes</name>
    <dbReference type="NCBI Taxonomy" id="69"/>
    <lineage>
        <taxon>Bacteria</taxon>
        <taxon>Pseudomonadati</taxon>
        <taxon>Pseudomonadota</taxon>
        <taxon>Gammaproteobacteria</taxon>
        <taxon>Lysobacterales</taxon>
        <taxon>Lysobacteraceae</taxon>
        <taxon>Lysobacter</taxon>
    </lineage>
</organism>
<dbReference type="PANTHER" id="PTHR18968">
    <property type="entry name" value="THIAMINE PYROPHOSPHATE ENZYMES"/>
    <property type="match status" value="1"/>
</dbReference>
<dbReference type="EMBL" id="RCTY01000047">
    <property type="protein sequence ID" value="ROU05325.1"/>
    <property type="molecule type" value="Genomic_DNA"/>
</dbReference>
<sequence>MPQTRRPCAGIRMTRPSSYDGYQRLIDAMREWGVRTCFGVNGGGVIHLLKHLAPYAHRPRDDDAIEFFNVNEYVAGFMPLGHYLSSGRVAAAVATTGAATKLLLCGLSDAKLHNLPALYLVAATPSELRDRAPLQDSTESGANIAAQIAAELPHGTFVIDDLSRLDAQLSAAAHELAHGAPVAFVLPPDVLNAPMPEQTAAASIRAPSTPHLPAETVLERHLTPRLRARTLLLVGDEAHAVPDIAALTTQLCSALDAPAVWSINGANAIAHDNPYAAGYLGFGGSAQAAQWWESLGRDDTLVSVGYCGDEYTVNFAKAKAGLVWNLAERIPRYGSRDGGFAHLADGEFVQTVAPLRETVAAISRWSQSRARAEVRPAGAAAPPLAVRERGRCGPDSVDLVDFYRRLDRLWRPGSIGFDDVCMAYKDRQHVLQRPHPHMRFYALYRGSAMGGAYGAGLGAKAADPRSHVFVFSGDGCFRLYGGALAEAAALGIALFVLDNGAYGLIEQALEHVLPGMQRERYHGALAQADYAAIAAASGWIGCRLRPDLANLDELMARAYRTERPSMLIQVPVDAAQILGTNPRIANL</sequence>
<dbReference type="InterPro" id="IPR045229">
    <property type="entry name" value="TPP_enz"/>
</dbReference>
<dbReference type="GO" id="GO:0009097">
    <property type="term" value="P:isoleucine biosynthetic process"/>
    <property type="evidence" value="ECO:0007669"/>
    <property type="project" value="TreeGrafter"/>
</dbReference>
<evidence type="ECO:0000256" key="2">
    <source>
        <dbReference type="ARBA" id="ARBA00023052"/>
    </source>
</evidence>
<keyword evidence="2" id="KW-0786">Thiamine pyrophosphate</keyword>
<dbReference type="SUPFAM" id="SSF52518">
    <property type="entry name" value="Thiamin diphosphate-binding fold (THDP-binding)"/>
    <property type="match status" value="2"/>
</dbReference>
<dbReference type="GO" id="GO:0003984">
    <property type="term" value="F:acetolactate synthase activity"/>
    <property type="evidence" value="ECO:0007669"/>
    <property type="project" value="TreeGrafter"/>
</dbReference>
<dbReference type="Proteomes" id="UP000275910">
    <property type="component" value="Unassembled WGS sequence"/>
</dbReference>
<evidence type="ECO:0000259" key="3">
    <source>
        <dbReference type="Pfam" id="PF02775"/>
    </source>
</evidence>
<dbReference type="Gene3D" id="3.40.50.970">
    <property type="match status" value="2"/>
</dbReference>
<dbReference type="GO" id="GO:0005948">
    <property type="term" value="C:acetolactate synthase complex"/>
    <property type="evidence" value="ECO:0007669"/>
    <property type="project" value="TreeGrafter"/>
</dbReference>
<feature type="domain" description="Thiamine pyrophosphate enzyme TPP-binding" evidence="3">
    <location>
        <begin position="440"/>
        <end position="567"/>
    </location>
</feature>
<gene>
    <name evidence="5" type="ORF">D9T17_19580</name>
</gene>
<dbReference type="AlphaFoldDB" id="A0A3N2RD16"/>
<dbReference type="InterPro" id="IPR012001">
    <property type="entry name" value="Thiamin_PyroP_enz_TPP-bd_dom"/>
</dbReference>
<dbReference type="Pfam" id="PF02776">
    <property type="entry name" value="TPP_enzyme_N"/>
    <property type="match status" value="1"/>
</dbReference>
<dbReference type="GO" id="GO:0009099">
    <property type="term" value="P:L-valine biosynthetic process"/>
    <property type="evidence" value="ECO:0007669"/>
    <property type="project" value="TreeGrafter"/>
</dbReference>
<dbReference type="GO" id="GO:0050660">
    <property type="term" value="F:flavin adenine dinucleotide binding"/>
    <property type="evidence" value="ECO:0007669"/>
    <property type="project" value="TreeGrafter"/>
</dbReference>
<evidence type="ECO:0000259" key="4">
    <source>
        <dbReference type="Pfam" id="PF02776"/>
    </source>
</evidence>
<dbReference type="Gene3D" id="3.40.50.1220">
    <property type="entry name" value="TPP-binding domain"/>
    <property type="match status" value="1"/>
</dbReference>
<name>A0A3N2RD16_LYSEN</name>
<dbReference type="GO" id="GO:0000287">
    <property type="term" value="F:magnesium ion binding"/>
    <property type="evidence" value="ECO:0007669"/>
    <property type="project" value="InterPro"/>
</dbReference>
<dbReference type="InterPro" id="IPR000399">
    <property type="entry name" value="TPP-bd_CS"/>
</dbReference>
<dbReference type="SUPFAM" id="SSF52467">
    <property type="entry name" value="DHS-like NAD/FAD-binding domain"/>
    <property type="match status" value="1"/>
</dbReference>
<accession>A0A3N2RD16</accession>
<dbReference type="Pfam" id="PF02775">
    <property type="entry name" value="TPP_enzyme_C"/>
    <property type="match status" value="1"/>
</dbReference>
<comment type="caution">
    <text evidence="5">The sequence shown here is derived from an EMBL/GenBank/DDBJ whole genome shotgun (WGS) entry which is preliminary data.</text>
</comment>
<dbReference type="InterPro" id="IPR029035">
    <property type="entry name" value="DHS-like_NAD/FAD-binding_dom"/>
</dbReference>
<proteinExistence type="inferred from homology"/>
<dbReference type="InterPro" id="IPR011766">
    <property type="entry name" value="TPP_enzyme_TPP-bd"/>
</dbReference>
<dbReference type="CDD" id="cd07035">
    <property type="entry name" value="TPP_PYR_POX_like"/>
    <property type="match status" value="1"/>
</dbReference>
<evidence type="ECO:0000313" key="5">
    <source>
        <dbReference type="EMBL" id="ROU05325.1"/>
    </source>
</evidence>
<dbReference type="InterPro" id="IPR029061">
    <property type="entry name" value="THDP-binding"/>
</dbReference>
<evidence type="ECO:0000256" key="1">
    <source>
        <dbReference type="ARBA" id="ARBA00007812"/>
    </source>
</evidence>
<evidence type="ECO:0000313" key="6">
    <source>
        <dbReference type="Proteomes" id="UP000275910"/>
    </source>
</evidence>